<organism evidence="1 2">
    <name type="scientific">Flammeovirga aprica JL-4</name>
    <dbReference type="NCBI Taxonomy" id="694437"/>
    <lineage>
        <taxon>Bacteria</taxon>
        <taxon>Pseudomonadati</taxon>
        <taxon>Bacteroidota</taxon>
        <taxon>Cytophagia</taxon>
        <taxon>Cytophagales</taxon>
        <taxon>Flammeovirgaceae</taxon>
        <taxon>Flammeovirga</taxon>
    </lineage>
</organism>
<evidence type="ECO:0000313" key="2">
    <source>
        <dbReference type="Proteomes" id="UP000576082"/>
    </source>
</evidence>
<keyword evidence="2" id="KW-1185">Reference proteome</keyword>
<proteinExistence type="predicted"/>
<name>A0A7X9P1P5_9BACT</name>
<dbReference type="AlphaFoldDB" id="A0A7X9P1P5"/>
<protein>
    <submittedName>
        <fullName evidence="1">Uncharacterized protein</fullName>
    </submittedName>
</protein>
<dbReference type="EMBL" id="JABANE010000010">
    <property type="protein sequence ID" value="NME67387.1"/>
    <property type="molecule type" value="Genomic_DNA"/>
</dbReference>
<dbReference type="Proteomes" id="UP000576082">
    <property type="component" value="Unassembled WGS sequence"/>
</dbReference>
<accession>A0A7X9P1P5</accession>
<evidence type="ECO:0000313" key="1">
    <source>
        <dbReference type="EMBL" id="NME67387.1"/>
    </source>
</evidence>
<reference evidence="1 2" key="1">
    <citation type="submission" date="2020-04" db="EMBL/GenBank/DDBJ databases">
        <title>Flammeovirga sp. SR4, a novel species isolated from seawater.</title>
        <authorList>
            <person name="Wang X."/>
        </authorList>
    </citation>
    <scope>NUCLEOTIDE SEQUENCE [LARGE SCALE GENOMIC DNA]</scope>
    <source>
        <strain evidence="1 2">ATCC 23126</strain>
    </source>
</reference>
<sequence length="223" mass="26703">MKYSEKELNLQLNEHLTYYSFWETPKTIPMELRGSIDAEIAEEPPIIQDYYHWGSDFTYGSLEPPNVDIIIVSKKFKEILDQFLLPFHKFYEIEVLNVEMKDKYFMLHFLDKDFYIDFKKSKFKFIKKNDNTTLKIFDQIITSQDEFYEIKRNHADIKNRTIDLVFVDNFFLEKYDFLFKAPGSNYPIVSEELKQAIINSNITGVEFSNFNTDEETIPIRFPE</sequence>
<comment type="caution">
    <text evidence="1">The sequence shown here is derived from an EMBL/GenBank/DDBJ whole genome shotgun (WGS) entry which is preliminary data.</text>
</comment>
<dbReference type="RefSeq" id="WP_169655699.1">
    <property type="nucleotide sequence ID" value="NZ_JABANE010000010.1"/>
</dbReference>
<gene>
    <name evidence="1" type="ORF">HHU12_05370</name>
</gene>